<dbReference type="PROSITE" id="PS50850">
    <property type="entry name" value="MFS"/>
    <property type="match status" value="1"/>
</dbReference>
<dbReference type="Proteomes" id="UP000032869">
    <property type="component" value="Unassembled WGS sequence"/>
</dbReference>
<feature type="transmembrane region" description="Helical" evidence="9">
    <location>
        <begin position="270"/>
        <end position="290"/>
    </location>
</feature>
<keyword evidence="8 9" id="KW-0472">Membrane</keyword>
<comment type="subcellular location">
    <subcellularLocation>
        <location evidence="1 9">Cell membrane</location>
        <topology evidence="1 9">Multi-pass membrane protein</topology>
    </subcellularLocation>
</comment>
<name>A0A093RC02_9GAMM</name>
<protein>
    <recommendedName>
        <fullName evidence="9">Probable sugar efflux transporter</fullName>
    </recommendedName>
</protein>
<evidence type="ECO:0000313" key="13">
    <source>
        <dbReference type="Proteomes" id="UP000032869"/>
    </source>
</evidence>
<keyword evidence="2 9" id="KW-0813">Transport</keyword>
<comment type="similarity">
    <text evidence="9">Belongs to the major facilitator superfamily. SotB (TC 2.A.1.2) family.</text>
</comment>
<feature type="transmembrane region" description="Helical" evidence="9">
    <location>
        <begin position="363"/>
        <end position="383"/>
    </location>
</feature>
<reference evidence="13 14" key="1">
    <citation type="submission" date="2014-08" db="EMBL/GenBank/DDBJ databases">
        <title>Genome sequences of NCPPB Pectobacterium isolates.</title>
        <authorList>
            <person name="Glover R.H."/>
            <person name="Sapp M."/>
            <person name="Elphinstone J."/>
        </authorList>
    </citation>
    <scope>NUCLEOTIDE SEQUENCE [LARGE SCALE GENOMIC DNA]</scope>
    <source>
        <strain evidence="12 13">NCPPB 2793</strain>
        <strain evidence="11 14">NCPPB 2795</strain>
    </source>
</reference>
<evidence type="ECO:0000256" key="2">
    <source>
        <dbReference type="ARBA" id="ARBA00022448"/>
    </source>
</evidence>
<evidence type="ECO:0000256" key="7">
    <source>
        <dbReference type="ARBA" id="ARBA00022989"/>
    </source>
</evidence>
<evidence type="ECO:0000256" key="4">
    <source>
        <dbReference type="ARBA" id="ARBA00022519"/>
    </source>
</evidence>
<accession>A0A093RC02</accession>
<keyword evidence="13" id="KW-1185">Reference proteome</keyword>
<feature type="transmembrane region" description="Helical" evidence="9">
    <location>
        <begin position="164"/>
        <end position="186"/>
    </location>
</feature>
<dbReference type="Gene3D" id="1.20.1250.20">
    <property type="entry name" value="MFS general substrate transporter like domains"/>
    <property type="match status" value="1"/>
</dbReference>
<evidence type="ECO:0000256" key="8">
    <source>
        <dbReference type="ARBA" id="ARBA00023136"/>
    </source>
</evidence>
<evidence type="ECO:0000256" key="6">
    <source>
        <dbReference type="ARBA" id="ARBA00022692"/>
    </source>
</evidence>
<dbReference type="Proteomes" id="UP000032874">
    <property type="component" value="Unassembled WGS sequence"/>
</dbReference>
<dbReference type="InterPro" id="IPR023495">
    <property type="entry name" value="Sugar_effux_transptr_put"/>
</dbReference>
<evidence type="ECO:0000313" key="14">
    <source>
        <dbReference type="Proteomes" id="UP000032874"/>
    </source>
</evidence>
<feature type="transmembrane region" description="Helical" evidence="9">
    <location>
        <begin position="78"/>
        <end position="97"/>
    </location>
</feature>
<dbReference type="HAMAP" id="MF_00517">
    <property type="entry name" value="MFS_SotB"/>
    <property type="match status" value="1"/>
</dbReference>
<feature type="transmembrane region" description="Helical" evidence="9">
    <location>
        <begin position="296"/>
        <end position="319"/>
    </location>
</feature>
<dbReference type="CDD" id="cd17324">
    <property type="entry name" value="MFS_NepI_like"/>
    <property type="match status" value="1"/>
</dbReference>
<dbReference type="InterPro" id="IPR020846">
    <property type="entry name" value="MFS_dom"/>
</dbReference>
<proteinExistence type="inferred from homology"/>
<feature type="transmembrane region" description="Helical" evidence="9">
    <location>
        <begin position="137"/>
        <end position="158"/>
    </location>
</feature>
<evidence type="ECO:0000256" key="9">
    <source>
        <dbReference type="HAMAP-Rule" id="MF_00517"/>
    </source>
</evidence>
<evidence type="ECO:0000256" key="1">
    <source>
        <dbReference type="ARBA" id="ARBA00004651"/>
    </source>
</evidence>
<feature type="transmembrane region" description="Helical" evidence="9">
    <location>
        <begin position="244"/>
        <end position="263"/>
    </location>
</feature>
<dbReference type="AlphaFoldDB" id="A0A093RC02"/>
<evidence type="ECO:0000256" key="3">
    <source>
        <dbReference type="ARBA" id="ARBA00022475"/>
    </source>
</evidence>
<dbReference type="PANTHER" id="PTHR43124">
    <property type="entry name" value="PURINE EFFLUX PUMP PBUE"/>
    <property type="match status" value="1"/>
</dbReference>
<organism evidence="11 14">
    <name type="scientific">Pectobacterium betavasculorum</name>
    <dbReference type="NCBI Taxonomy" id="55207"/>
    <lineage>
        <taxon>Bacteria</taxon>
        <taxon>Pseudomonadati</taxon>
        <taxon>Pseudomonadota</taxon>
        <taxon>Gammaproteobacteria</taxon>
        <taxon>Enterobacterales</taxon>
        <taxon>Pectobacteriaceae</taxon>
        <taxon>Pectobacterium</taxon>
    </lineage>
</organism>
<sequence length="395" mass="42144">MTRSPRSTAWLRVVSLSLAAFIFNTAEFAPVALLSDIAASFSMSAAQVGLIITIYAWVVGLMSLPCMLLSSDMERRSLLIKIFILFAISNVLSGLAWNYWVLVMARIGVALSHAVFWSITASLVVRLAPADKKAQALSLLATGTALALVLGLPLGRVVGQYLGWRVTFVLIGLIAAVIMLGLIKLLPVLPSSNSGSLKSLPLLLKRPALLCVYGLTVMIVTAHFTAYSYIEPFIQKVALLSENFTTILLLIFGGAGIIGSMLFSRYSSTYPAGFLIVSFAFLAVCLLLLLPLSFSAWSLSTLCIVWGIAIMALSLGMQVKVLTLASDATDVAMALYSGIYNIGIGGGALLGNQVIVHLGLPDIGYIGSAMAILATVCCIFTFVRYSRVLKTSLTN</sequence>
<feature type="transmembrane region" description="Helical" evidence="9">
    <location>
        <begin position="331"/>
        <end position="351"/>
    </location>
</feature>
<dbReference type="NCBIfam" id="NF002921">
    <property type="entry name" value="PRK03545.1"/>
    <property type="match status" value="1"/>
</dbReference>
<dbReference type="OrthoDB" id="9788453at2"/>
<keyword evidence="5 9" id="KW-0762">Sugar transport</keyword>
<keyword evidence="7 9" id="KW-1133">Transmembrane helix</keyword>
<dbReference type="EMBL" id="JQHL01000014">
    <property type="protein sequence ID" value="KFX15506.1"/>
    <property type="molecule type" value="Genomic_DNA"/>
</dbReference>
<comment type="caution">
    <text evidence="11">The sequence shown here is derived from an EMBL/GenBank/DDBJ whole genome shotgun (WGS) entry which is preliminary data.</text>
</comment>
<keyword evidence="6 9" id="KW-0812">Transmembrane</keyword>
<evidence type="ECO:0000256" key="5">
    <source>
        <dbReference type="ARBA" id="ARBA00022597"/>
    </source>
</evidence>
<evidence type="ECO:0000313" key="11">
    <source>
        <dbReference type="EMBL" id="KFX00622.1"/>
    </source>
</evidence>
<dbReference type="EMBL" id="JQHM01000017">
    <property type="protein sequence ID" value="KFX00622.1"/>
    <property type="molecule type" value="Genomic_DNA"/>
</dbReference>
<feature type="transmembrane region" description="Helical" evidence="9">
    <location>
        <begin position="103"/>
        <end position="125"/>
    </location>
</feature>
<feature type="transmembrane region" description="Helical" evidence="9">
    <location>
        <begin position="207"/>
        <end position="224"/>
    </location>
</feature>
<evidence type="ECO:0000313" key="12">
    <source>
        <dbReference type="EMBL" id="KFX15506.1"/>
    </source>
</evidence>
<dbReference type="InterPro" id="IPR036259">
    <property type="entry name" value="MFS_trans_sf"/>
</dbReference>
<dbReference type="InterPro" id="IPR050189">
    <property type="entry name" value="MFS_Efflux_Transporters"/>
</dbReference>
<evidence type="ECO:0000259" key="10">
    <source>
        <dbReference type="PROSITE" id="PS50850"/>
    </source>
</evidence>
<dbReference type="PANTHER" id="PTHR43124:SF4">
    <property type="entry name" value="SUGAR EFFLUX TRANSPORTER"/>
    <property type="match status" value="1"/>
</dbReference>
<dbReference type="STRING" id="55207.KP22_19455"/>
<dbReference type="eggNOG" id="COG2814">
    <property type="taxonomic scope" value="Bacteria"/>
</dbReference>
<dbReference type="Pfam" id="PF07690">
    <property type="entry name" value="MFS_1"/>
    <property type="match status" value="1"/>
</dbReference>
<dbReference type="InterPro" id="IPR011701">
    <property type="entry name" value="MFS"/>
</dbReference>
<comment type="function">
    <text evidence="9">Involved in the efflux of sugars. The physiological role may be the reduction of the intracellular concentration of toxic sugars or sugar metabolites.</text>
</comment>
<keyword evidence="3 9" id="KW-1003">Cell membrane</keyword>
<dbReference type="GO" id="GO:0015144">
    <property type="term" value="F:carbohydrate transmembrane transporter activity"/>
    <property type="evidence" value="ECO:0007669"/>
    <property type="project" value="UniProtKB-UniRule"/>
</dbReference>
<dbReference type="SUPFAM" id="SSF103473">
    <property type="entry name" value="MFS general substrate transporter"/>
    <property type="match status" value="1"/>
</dbReference>
<gene>
    <name evidence="9" type="primary">sotB</name>
    <name evidence="12" type="ORF">JV35_18385</name>
    <name evidence="11" type="ORF">KP22_19455</name>
</gene>
<keyword evidence="4" id="KW-0997">Cell inner membrane</keyword>
<comment type="caution">
    <text evidence="9">Lacks conserved residue(s) required for the propagation of feature annotation.</text>
</comment>
<dbReference type="GO" id="GO:0005886">
    <property type="term" value="C:plasma membrane"/>
    <property type="evidence" value="ECO:0007669"/>
    <property type="project" value="UniProtKB-SubCell"/>
</dbReference>
<dbReference type="RefSeq" id="WP_039307849.1">
    <property type="nucleotide sequence ID" value="NZ_JQHL01000014.1"/>
</dbReference>
<feature type="transmembrane region" description="Helical" evidence="9">
    <location>
        <begin position="44"/>
        <end position="66"/>
    </location>
</feature>
<feature type="domain" description="Major facilitator superfamily (MFS) profile" evidence="10">
    <location>
        <begin position="12"/>
        <end position="386"/>
    </location>
</feature>